<sequence length="85" mass="10259">MIIRYTAKFKREYSKLILEIQKKAETREKVFRLSPFAPTLKTHKLSGDLEDLWAFSVDYNYRIIFEFLENEIVIFHSIGDHDIYK</sequence>
<evidence type="ECO:0000313" key="2">
    <source>
        <dbReference type="Proteomes" id="UP000178985"/>
    </source>
</evidence>
<comment type="caution">
    <text evidence="1">The sequence shown here is derived from an EMBL/GenBank/DDBJ whole genome shotgun (WGS) entry which is preliminary data.</text>
</comment>
<gene>
    <name evidence="1" type="ORF">A2733_01000</name>
</gene>
<name>A0A1F6V4D7_9BACT</name>
<protein>
    <recommendedName>
        <fullName evidence="3">Toxin YoeB</fullName>
    </recommendedName>
</protein>
<evidence type="ECO:0008006" key="3">
    <source>
        <dbReference type="Google" id="ProtNLM"/>
    </source>
</evidence>
<evidence type="ECO:0000313" key="1">
    <source>
        <dbReference type="EMBL" id="OGI64326.1"/>
    </source>
</evidence>
<dbReference type="SUPFAM" id="SSF143011">
    <property type="entry name" value="RelE-like"/>
    <property type="match status" value="1"/>
</dbReference>
<dbReference type="Gene3D" id="3.30.2310.20">
    <property type="entry name" value="RelE-like"/>
    <property type="match status" value="1"/>
</dbReference>
<organism evidence="1 2">
    <name type="scientific">Candidatus Nomurabacteria bacterium RIFCSPHIGHO2_01_FULL_40_20</name>
    <dbReference type="NCBI Taxonomy" id="1801738"/>
    <lineage>
        <taxon>Bacteria</taxon>
        <taxon>Candidatus Nomuraibacteriota</taxon>
    </lineage>
</organism>
<reference evidence="1 2" key="1">
    <citation type="journal article" date="2016" name="Nat. Commun.">
        <title>Thousands of microbial genomes shed light on interconnected biogeochemical processes in an aquifer system.</title>
        <authorList>
            <person name="Anantharaman K."/>
            <person name="Brown C.T."/>
            <person name="Hug L.A."/>
            <person name="Sharon I."/>
            <person name="Castelle C.J."/>
            <person name="Probst A.J."/>
            <person name="Thomas B.C."/>
            <person name="Singh A."/>
            <person name="Wilkins M.J."/>
            <person name="Karaoz U."/>
            <person name="Brodie E.L."/>
            <person name="Williams K.H."/>
            <person name="Hubbard S.S."/>
            <person name="Banfield J.F."/>
        </authorList>
    </citation>
    <scope>NUCLEOTIDE SEQUENCE [LARGE SCALE GENOMIC DNA]</scope>
</reference>
<dbReference type="EMBL" id="MFTO01000003">
    <property type="protein sequence ID" value="OGI64326.1"/>
    <property type="molecule type" value="Genomic_DNA"/>
</dbReference>
<dbReference type="InterPro" id="IPR035093">
    <property type="entry name" value="RelE/ParE_toxin_dom_sf"/>
</dbReference>
<proteinExistence type="predicted"/>
<dbReference type="AlphaFoldDB" id="A0A1F6V4D7"/>
<accession>A0A1F6V4D7</accession>
<dbReference type="Proteomes" id="UP000178985">
    <property type="component" value="Unassembled WGS sequence"/>
</dbReference>